<dbReference type="PANTHER" id="PTHR30404">
    <property type="entry name" value="N-ACETYLMURAMOYL-L-ALANINE AMIDASE"/>
    <property type="match status" value="1"/>
</dbReference>
<dbReference type="PANTHER" id="PTHR30404:SF0">
    <property type="entry name" value="N-ACETYLMURAMOYL-L-ALANINE AMIDASE AMIC"/>
    <property type="match status" value="1"/>
</dbReference>
<dbReference type="InterPro" id="IPR050695">
    <property type="entry name" value="N-acetylmuramoyl_amidase_3"/>
</dbReference>
<name>A0A376G7D6_9FLAO</name>
<dbReference type="EMBL" id="UFXS01000001">
    <property type="protein sequence ID" value="STD55588.1"/>
    <property type="molecule type" value="Genomic_DNA"/>
</dbReference>
<dbReference type="Gene3D" id="3.40.630.40">
    <property type="entry name" value="Zn-dependent exopeptidases"/>
    <property type="match status" value="1"/>
</dbReference>
<dbReference type="AlphaFoldDB" id="A0A376G7D6"/>
<evidence type="ECO:0000313" key="6">
    <source>
        <dbReference type="EMBL" id="STD55588.1"/>
    </source>
</evidence>
<proteinExistence type="predicted"/>
<evidence type="ECO:0000259" key="5">
    <source>
        <dbReference type="SMART" id="SM00646"/>
    </source>
</evidence>
<dbReference type="STRING" id="343874.GCA_000805695_03429"/>
<dbReference type="Proteomes" id="UP000254737">
    <property type="component" value="Unassembled WGS sequence"/>
</dbReference>
<dbReference type="CDD" id="cd02696">
    <property type="entry name" value="MurNAc-LAA"/>
    <property type="match status" value="1"/>
</dbReference>
<dbReference type="GO" id="GO:0030288">
    <property type="term" value="C:outer membrane-bounded periplasmic space"/>
    <property type="evidence" value="ECO:0007669"/>
    <property type="project" value="TreeGrafter"/>
</dbReference>
<evidence type="ECO:0000256" key="2">
    <source>
        <dbReference type="ARBA" id="ARBA00011901"/>
    </source>
</evidence>
<sequence>MKKKLYLFAIASLFATSTMFAQTSKTFVIDAGHGGFDKGSNNGNIVESEYSLELAQKIQQLAKKKNINVILTRDGNDFLDLQSRVDKMHELNPELIISLHLNNAMNNSLKGAEVFIKKDNTDSHTEKIGTELAQLVSINSIENRGLKKANFKILRDSKVPTFLIELGFASNPTDAETLKSAYHKNQLAEKIVQFLENYQSI</sequence>
<dbReference type="GO" id="GO:0008745">
    <property type="term" value="F:N-acetylmuramoyl-L-alanine amidase activity"/>
    <property type="evidence" value="ECO:0007669"/>
    <property type="project" value="UniProtKB-EC"/>
</dbReference>
<gene>
    <name evidence="6" type="primary">lytC</name>
    <name evidence="6" type="ORF">NCTC13456_01615</name>
</gene>
<dbReference type="EC" id="3.5.1.28" evidence="2"/>
<reference evidence="6 7" key="1">
    <citation type="submission" date="2018-06" db="EMBL/GenBank/DDBJ databases">
        <authorList>
            <consortium name="Pathogen Informatics"/>
            <person name="Doyle S."/>
        </authorList>
    </citation>
    <scope>NUCLEOTIDE SEQUENCE [LARGE SCALE GENOMIC DNA]</scope>
    <source>
        <strain evidence="6 7">NCTC13456</strain>
    </source>
</reference>
<dbReference type="Pfam" id="PF01520">
    <property type="entry name" value="Amidase_3"/>
    <property type="match status" value="1"/>
</dbReference>
<keyword evidence="4" id="KW-0732">Signal</keyword>
<dbReference type="InterPro" id="IPR002508">
    <property type="entry name" value="MurNAc-LAA_cat"/>
</dbReference>
<evidence type="ECO:0000313" key="7">
    <source>
        <dbReference type="Proteomes" id="UP000254737"/>
    </source>
</evidence>
<organism evidence="6 7">
    <name type="scientific">Empedobacter falsenii</name>
    <dbReference type="NCBI Taxonomy" id="343874"/>
    <lineage>
        <taxon>Bacteria</taxon>
        <taxon>Pseudomonadati</taxon>
        <taxon>Bacteroidota</taxon>
        <taxon>Flavobacteriia</taxon>
        <taxon>Flavobacteriales</taxon>
        <taxon>Weeksellaceae</taxon>
        <taxon>Empedobacter</taxon>
    </lineage>
</organism>
<dbReference type="SMART" id="SM00646">
    <property type="entry name" value="Ami_3"/>
    <property type="match status" value="1"/>
</dbReference>
<protein>
    <recommendedName>
        <fullName evidence="2">N-acetylmuramoyl-L-alanine amidase</fullName>
        <ecNumber evidence="2">3.5.1.28</ecNumber>
    </recommendedName>
</protein>
<comment type="catalytic activity">
    <reaction evidence="1">
        <text>Hydrolyzes the link between N-acetylmuramoyl residues and L-amino acid residues in certain cell-wall glycopeptides.</text>
        <dbReference type="EC" id="3.5.1.28"/>
    </reaction>
</comment>
<keyword evidence="3 6" id="KW-0378">Hydrolase</keyword>
<evidence type="ECO:0000256" key="3">
    <source>
        <dbReference type="ARBA" id="ARBA00022801"/>
    </source>
</evidence>
<evidence type="ECO:0000256" key="4">
    <source>
        <dbReference type="SAM" id="SignalP"/>
    </source>
</evidence>
<feature type="chain" id="PRO_5016698465" description="N-acetylmuramoyl-L-alanine amidase" evidence="4">
    <location>
        <begin position="22"/>
        <end position="201"/>
    </location>
</feature>
<feature type="signal peptide" evidence="4">
    <location>
        <begin position="1"/>
        <end position="21"/>
    </location>
</feature>
<evidence type="ECO:0000256" key="1">
    <source>
        <dbReference type="ARBA" id="ARBA00001561"/>
    </source>
</evidence>
<feature type="domain" description="MurNAc-LAA" evidence="5">
    <location>
        <begin position="85"/>
        <end position="196"/>
    </location>
</feature>
<accession>A0A376G7D6</accession>
<dbReference type="SUPFAM" id="SSF53187">
    <property type="entry name" value="Zn-dependent exopeptidases"/>
    <property type="match status" value="1"/>
</dbReference>
<dbReference type="GO" id="GO:0009253">
    <property type="term" value="P:peptidoglycan catabolic process"/>
    <property type="evidence" value="ECO:0007669"/>
    <property type="project" value="InterPro"/>
</dbReference>
<dbReference type="RefSeq" id="WP_114999893.1">
    <property type="nucleotide sequence ID" value="NZ_UFXS01000001.1"/>
</dbReference>